<keyword evidence="8 10" id="KW-0472">Membrane</keyword>
<evidence type="ECO:0000313" key="12">
    <source>
        <dbReference type="Proteomes" id="UP000494165"/>
    </source>
</evidence>
<dbReference type="CDD" id="cd00333">
    <property type="entry name" value="MIP"/>
    <property type="match status" value="1"/>
</dbReference>
<keyword evidence="5 9" id="KW-0812">Transmembrane</keyword>
<evidence type="ECO:0000256" key="2">
    <source>
        <dbReference type="ARBA" id="ARBA00006175"/>
    </source>
</evidence>
<dbReference type="InterPro" id="IPR023271">
    <property type="entry name" value="Aquaporin-like"/>
</dbReference>
<reference evidence="11 12" key="1">
    <citation type="submission" date="2020-04" db="EMBL/GenBank/DDBJ databases">
        <authorList>
            <person name="Alioto T."/>
            <person name="Alioto T."/>
            <person name="Gomez Garrido J."/>
        </authorList>
    </citation>
    <scope>NUCLEOTIDE SEQUENCE [LARGE SCALE GENOMIC DNA]</scope>
</reference>
<evidence type="ECO:0000256" key="1">
    <source>
        <dbReference type="ARBA" id="ARBA00004141"/>
    </source>
</evidence>
<dbReference type="InterPro" id="IPR034294">
    <property type="entry name" value="Aquaporin_transptr"/>
</dbReference>
<dbReference type="GO" id="GO:0015250">
    <property type="term" value="F:water channel activity"/>
    <property type="evidence" value="ECO:0007669"/>
    <property type="project" value="UniProtKB-ARBA"/>
</dbReference>
<feature type="transmembrane region" description="Helical" evidence="10">
    <location>
        <begin position="145"/>
        <end position="165"/>
    </location>
</feature>
<evidence type="ECO:0000256" key="9">
    <source>
        <dbReference type="RuleBase" id="RU000477"/>
    </source>
</evidence>
<evidence type="ECO:0000256" key="7">
    <source>
        <dbReference type="ARBA" id="ARBA00022989"/>
    </source>
</evidence>
<sequence>MSKTSDNKAKAIIGYSDITDDSTIWRALAAEFVGTFFLVLVGCASVSASWSEGYAPSMSQIALTFGLAVATMVQAIGHVSGGHINPAVTCGMLVTGDISLLKAAFYIVVQCIGAVAGSAVLKVITPEATQNGLGINNISPLITPLQGFLAEALITFVLVLVVHSVCDQRRGDVKGSIPLAVGLTVTLCHLPFINYTGSSMNPARTFGPAVVTGFWDNHWIYWAGPITGGVVAGIMYKLLFKVRKGDGEANSYDF</sequence>
<proteinExistence type="inferred from homology"/>
<evidence type="ECO:0000256" key="6">
    <source>
        <dbReference type="ARBA" id="ARBA00022737"/>
    </source>
</evidence>
<dbReference type="FunFam" id="1.20.1080.10:FF:000009">
    <property type="entry name" value="aquaporin-4 isoform X1"/>
    <property type="match status" value="1"/>
</dbReference>
<evidence type="ECO:0000256" key="5">
    <source>
        <dbReference type="ARBA" id="ARBA00022692"/>
    </source>
</evidence>
<dbReference type="Pfam" id="PF00230">
    <property type="entry name" value="MIP"/>
    <property type="match status" value="1"/>
</dbReference>
<dbReference type="EMBL" id="CADEPI010000552">
    <property type="protein sequence ID" value="CAB3387225.1"/>
    <property type="molecule type" value="Genomic_DNA"/>
</dbReference>
<organism evidence="11 12">
    <name type="scientific">Cloeon dipterum</name>
    <dbReference type="NCBI Taxonomy" id="197152"/>
    <lineage>
        <taxon>Eukaryota</taxon>
        <taxon>Metazoa</taxon>
        <taxon>Ecdysozoa</taxon>
        <taxon>Arthropoda</taxon>
        <taxon>Hexapoda</taxon>
        <taxon>Insecta</taxon>
        <taxon>Pterygota</taxon>
        <taxon>Palaeoptera</taxon>
        <taxon>Ephemeroptera</taxon>
        <taxon>Pisciforma</taxon>
        <taxon>Baetidae</taxon>
        <taxon>Cloeon</taxon>
    </lineage>
</organism>
<keyword evidence="4 9" id="KW-0813">Transport</keyword>
<dbReference type="PANTHER" id="PTHR19139">
    <property type="entry name" value="AQUAPORIN TRANSPORTER"/>
    <property type="match status" value="1"/>
</dbReference>
<comment type="subunit">
    <text evidence="3">Homotetramer.</text>
</comment>
<dbReference type="PRINTS" id="PR00783">
    <property type="entry name" value="MINTRINSICP"/>
</dbReference>
<evidence type="ECO:0000256" key="8">
    <source>
        <dbReference type="ARBA" id="ARBA00023136"/>
    </source>
</evidence>
<evidence type="ECO:0000256" key="3">
    <source>
        <dbReference type="ARBA" id="ARBA00011881"/>
    </source>
</evidence>
<feature type="transmembrane region" description="Helical" evidence="10">
    <location>
        <begin position="103"/>
        <end position="125"/>
    </location>
</feature>
<evidence type="ECO:0008006" key="13">
    <source>
        <dbReference type="Google" id="ProtNLM"/>
    </source>
</evidence>
<dbReference type="InterPro" id="IPR000425">
    <property type="entry name" value="MIP"/>
</dbReference>
<feature type="transmembrane region" description="Helical" evidence="10">
    <location>
        <begin position="177"/>
        <end position="195"/>
    </location>
</feature>
<gene>
    <name evidence="11" type="ORF">CLODIP_2_CD13100</name>
</gene>
<dbReference type="SUPFAM" id="SSF81338">
    <property type="entry name" value="Aquaporin-like"/>
    <property type="match status" value="1"/>
</dbReference>
<dbReference type="NCBIfam" id="TIGR00861">
    <property type="entry name" value="MIP"/>
    <property type="match status" value="1"/>
</dbReference>
<dbReference type="GO" id="GO:0048878">
    <property type="term" value="P:chemical homeostasis"/>
    <property type="evidence" value="ECO:0007669"/>
    <property type="project" value="UniProtKB-ARBA"/>
</dbReference>
<keyword evidence="12" id="KW-1185">Reference proteome</keyword>
<evidence type="ECO:0000256" key="10">
    <source>
        <dbReference type="SAM" id="Phobius"/>
    </source>
</evidence>
<evidence type="ECO:0000313" key="11">
    <source>
        <dbReference type="EMBL" id="CAB3387225.1"/>
    </source>
</evidence>
<comment type="caution">
    <text evidence="11">The sequence shown here is derived from an EMBL/GenBank/DDBJ whole genome shotgun (WGS) entry which is preliminary data.</text>
</comment>
<dbReference type="AlphaFoldDB" id="A0A8S1E2K7"/>
<protein>
    <recommendedName>
        <fullName evidence="13">Aquaporin</fullName>
    </recommendedName>
</protein>
<comment type="subcellular location">
    <subcellularLocation>
        <location evidence="1">Membrane</location>
        <topology evidence="1">Multi-pass membrane protein</topology>
    </subcellularLocation>
</comment>
<feature type="transmembrane region" description="Helical" evidence="10">
    <location>
        <begin position="28"/>
        <end position="50"/>
    </location>
</feature>
<feature type="transmembrane region" description="Helical" evidence="10">
    <location>
        <begin position="219"/>
        <end position="239"/>
    </location>
</feature>
<accession>A0A8S1E2K7</accession>
<dbReference type="OrthoDB" id="3222at2759"/>
<keyword evidence="6" id="KW-0677">Repeat</keyword>
<dbReference type="Gene3D" id="1.20.1080.10">
    <property type="entry name" value="Glycerol uptake facilitator protein"/>
    <property type="match status" value="1"/>
</dbReference>
<dbReference type="PANTHER" id="PTHR19139:SF291">
    <property type="entry name" value="AQUAPORIN"/>
    <property type="match status" value="1"/>
</dbReference>
<feature type="transmembrane region" description="Helical" evidence="10">
    <location>
        <begin position="62"/>
        <end position="82"/>
    </location>
</feature>
<dbReference type="Proteomes" id="UP000494165">
    <property type="component" value="Unassembled WGS sequence"/>
</dbReference>
<name>A0A8S1E2K7_9INSE</name>
<comment type="similarity">
    <text evidence="2 9">Belongs to the MIP/aquaporin (TC 1.A.8) family.</text>
</comment>
<keyword evidence="7 10" id="KW-1133">Transmembrane helix</keyword>
<dbReference type="GO" id="GO:0005886">
    <property type="term" value="C:plasma membrane"/>
    <property type="evidence" value="ECO:0007669"/>
    <property type="project" value="UniProtKB-ARBA"/>
</dbReference>
<evidence type="ECO:0000256" key="4">
    <source>
        <dbReference type="ARBA" id="ARBA00022448"/>
    </source>
</evidence>